<dbReference type="EMBL" id="JACHWU010000002">
    <property type="protein sequence ID" value="MBB3051005.1"/>
    <property type="molecule type" value="Genomic_DNA"/>
</dbReference>
<keyword evidence="4" id="KW-0547">Nucleotide-binding</keyword>
<dbReference type="PANTHER" id="PTHR12358:SF106">
    <property type="entry name" value="LIPID KINASE YEGS"/>
    <property type="match status" value="1"/>
</dbReference>
<dbReference type="Proteomes" id="UP000550714">
    <property type="component" value="Unassembled WGS sequence"/>
</dbReference>
<evidence type="ECO:0000256" key="2">
    <source>
        <dbReference type="ARBA" id="ARBA00005983"/>
    </source>
</evidence>
<dbReference type="Gene3D" id="2.60.200.40">
    <property type="match status" value="1"/>
</dbReference>
<dbReference type="GO" id="GO:0008654">
    <property type="term" value="P:phospholipid biosynthetic process"/>
    <property type="evidence" value="ECO:0007669"/>
    <property type="project" value="UniProtKB-KW"/>
</dbReference>
<dbReference type="GO" id="GO:0004143">
    <property type="term" value="F:ATP-dependent diacylglycerol kinase activity"/>
    <property type="evidence" value="ECO:0007669"/>
    <property type="project" value="UniProtKB-EC"/>
</dbReference>
<evidence type="ECO:0000313" key="11">
    <source>
        <dbReference type="Proteomes" id="UP000550714"/>
    </source>
</evidence>
<keyword evidence="8" id="KW-1208">Phospholipid metabolism</keyword>
<proteinExistence type="inferred from homology"/>
<dbReference type="Pfam" id="PF19279">
    <property type="entry name" value="YegS_C"/>
    <property type="match status" value="1"/>
</dbReference>
<dbReference type="Gene3D" id="3.40.50.10330">
    <property type="entry name" value="Probable inorganic polyphosphate/atp-NAD kinase, domain 1"/>
    <property type="match status" value="1"/>
</dbReference>
<name>A0A839S0B4_9PSEU</name>
<sequence>MSGGPRIALAFHPGSGRGAAARLAGAVATRLRPHIARLDVIDADTVDGARRRLDAARERGLDALIVVGGDGSVHQAVQFCAGTSVALGIVPSGTGNDLARALDVPVDPAAAVDLLTGALRSGDRRRLDLGRAGETWFGTVLCTGFDAAVNDRANRLPWPRGPRRYDVAIAAEMASFRARDIRVTTEDAGELTMPAMLVAVGNTPWYGAGIPVCPGADPVDGLLDVTVVGKVGYRELVRVLPQLRTGRHVEHPAVTTLRARAVEIADVGTTAGAAWPVFADGDPFGGLPTSISCVPQALTVLA</sequence>
<dbReference type="SUPFAM" id="SSF111331">
    <property type="entry name" value="NAD kinase/diacylglycerol kinase-like"/>
    <property type="match status" value="1"/>
</dbReference>
<evidence type="ECO:0000256" key="3">
    <source>
        <dbReference type="ARBA" id="ARBA00022679"/>
    </source>
</evidence>
<keyword evidence="6" id="KW-0067">ATP-binding</keyword>
<comment type="caution">
    <text evidence="10">The sequence shown here is derived from an EMBL/GenBank/DDBJ whole genome shotgun (WGS) entry which is preliminary data.</text>
</comment>
<reference evidence="10 11" key="1">
    <citation type="submission" date="2020-08" db="EMBL/GenBank/DDBJ databases">
        <title>Genomic Encyclopedia of Type Strains, Phase III (KMG-III): the genomes of soil and plant-associated and newly described type strains.</title>
        <authorList>
            <person name="Whitman W."/>
        </authorList>
    </citation>
    <scope>NUCLEOTIDE SEQUENCE [LARGE SCALE GENOMIC DNA]</scope>
    <source>
        <strain evidence="10 11">CECT 8577</strain>
    </source>
</reference>
<comment type="similarity">
    <text evidence="2">Belongs to the diacylglycerol/lipid kinase family.</text>
</comment>
<dbReference type="Pfam" id="PF00781">
    <property type="entry name" value="DAGK_cat"/>
    <property type="match status" value="1"/>
</dbReference>
<organism evidence="10 11">
    <name type="scientific">Prauserella isguenensis</name>
    <dbReference type="NCBI Taxonomy" id="1470180"/>
    <lineage>
        <taxon>Bacteria</taxon>
        <taxon>Bacillati</taxon>
        <taxon>Actinomycetota</taxon>
        <taxon>Actinomycetes</taxon>
        <taxon>Pseudonocardiales</taxon>
        <taxon>Pseudonocardiaceae</taxon>
        <taxon>Prauserella</taxon>
    </lineage>
</organism>
<dbReference type="AlphaFoldDB" id="A0A839S0B4"/>
<keyword evidence="7" id="KW-0594">Phospholipid biosynthesis</keyword>
<evidence type="ECO:0000256" key="1">
    <source>
        <dbReference type="ARBA" id="ARBA00001946"/>
    </source>
</evidence>
<dbReference type="InterPro" id="IPR050187">
    <property type="entry name" value="Lipid_Phosphate_FormReg"/>
</dbReference>
<keyword evidence="7" id="KW-0444">Lipid biosynthesis</keyword>
<keyword evidence="7" id="KW-0443">Lipid metabolism</keyword>
<keyword evidence="11" id="KW-1185">Reference proteome</keyword>
<accession>A0A839S0B4</accession>
<dbReference type="EC" id="2.7.1.107" evidence="10"/>
<evidence type="ECO:0000313" key="10">
    <source>
        <dbReference type="EMBL" id="MBB3051005.1"/>
    </source>
</evidence>
<dbReference type="GO" id="GO:0005886">
    <property type="term" value="C:plasma membrane"/>
    <property type="evidence" value="ECO:0007669"/>
    <property type="project" value="TreeGrafter"/>
</dbReference>
<dbReference type="RefSeq" id="WP_183652119.1">
    <property type="nucleotide sequence ID" value="NZ_JACHWU010000002.1"/>
</dbReference>
<dbReference type="GO" id="GO:0005524">
    <property type="term" value="F:ATP binding"/>
    <property type="evidence" value="ECO:0007669"/>
    <property type="project" value="UniProtKB-KW"/>
</dbReference>
<dbReference type="InterPro" id="IPR001206">
    <property type="entry name" value="Diacylglycerol_kinase_cat_dom"/>
</dbReference>
<keyword evidence="3 10" id="KW-0808">Transferase</keyword>
<evidence type="ECO:0000256" key="5">
    <source>
        <dbReference type="ARBA" id="ARBA00022777"/>
    </source>
</evidence>
<keyword evidence="5 10" id="KW-0418">Kinase</keyword>
<dbReference type="PROSITE" id="PS50146">
    <property type="entry name" value="DAGK"/>
    <property type="match status" value="1"/>
</dbReference>
<gene>
    <name evidence="10" type="ORF">FHS23_002028</name>
</gene>
<dbReference type="InterPro" id="IPR045540">
    <property type="entry name" value="YegS/DAGK_C"/>
</dbReference>
<dbReference type="InterPro" id="IPR017438">
    <property type="entry name" value="ATP-NAD_kinase_N"/>
</dbReference>
<protein>
    <submittedName>
        <fullName evidence="10">Diacylglycerol kinase (ATP)</fullName>
        <ecNumber evidence="10">2.7.1.107</ecNumber>
    </submittedName>
</protein>
<dbReference type="InterPro" id="IPR016064">
    <property type="entry name" value="NAD/diacylglycerol_kinase_sf"/>
</dbReference>
<evidence type="ECO:0000256" key="7">
    <source>
        <dbReference type="ARBA" id="ARBA00023209"/>
    </source>
</evidence>
<evidence type="ECO:0000256" key="8">
    <source>
        <dbReference type="ARBA" id="ARBA00023264"/>
    </source>
</evidence>
<dbReference type="PANTHER" id="PTHR12358">
    <property type="entry name" value="SPHINGOSINE KINASE"/>
    <property type="match status" value="1"/>
</dbReference>
<evidence type="ECO:0000256" key="6">
    <source>
        <dbReference type="ARBA" id="ARBA00022840"/>
    </source>
</evidence>
<evidence type="ECO:0000259" key="9">
    <source>
        <dbReference type="PROSITE" id="PS50146"/>
    </source>
</evidence>
<dbReference type="SMART" id="SM00046">
    <property type="entry name" value="DAGKc"/>
    <property type="match status" value="1"/>
</dbReference>
<evidence type="ECO:0000256" key="4">
    <source>
        <dbReference type="ARBA" id="ARBA00022741"/>
    </source>
</evidence>
<comment type="cofactor">
    <cofactor evidence="1">
        <name>Mg(2+)</name>
        <dbReference type="ChEBI" id="CHEBI:18420"/>
    </cofactor>
</comment>
<feature type="domain" description="DAGKc" evidence="9">
    <location>
        <begin position="2"/>
        <end position="135"/>
    </location>
</feature>